<name>A0ABW5J4Q6_9BACT</name>
<sequence length="209" mass="24153">MDDILQNQIEDYVAGIMPEKTKLEFEKLIRNDLNLHQQVEDLRLVQEAFLRAHVRTSVANARTHIHKPKRGLSYILGTVSTAAAIVVFLLSTTVTFSPKKFNYRGDGVSVSTETQVRANDYQKATQLLENEQNLPEAIKILERLKADENVSKNFRNESKWLLVVAYLQVGEATKAEKTFDEVKWEDTGRPFSKWEITKIHWQIFWGKTF</sequence>
<proteinExistence type="predicted"/>
<evidence type="ECO:0000313" key="2">
    <source>
        <dbReference type="EMBL" id="MFD2520748.1"/>
    </source>
</evidence>
<keyword evidence="3" id="KW-1185">Reference proteome</keyword>
<reference evidence="3" key="1">
    <citation type="journal article" date="2019" name="Int. J. Syst. Evol. Microbiol.">
        <title>The Global Catalogue of Microorganisms (GCM) 10K type strain sequencing project: providing services to taxonomists for standard genome sequencing and annotation.</title>
        <authorList>
            <consortium name="The Broad Institute Genomics Platform"/>
            <consortium name="The Broad Institute Genome Sequencing Center for Infectious Disease"/>
            <person name="Wu L."/>
            <person name="Ma J."/>
        </authorList>
    </citation>
    <scope>NUCLEOTIDE SEQUENCE [LARGE SCALE GENOMIC DNA]</scope>
    <source>
        <strain evidence="3">KCTC 52344</strain>
    </source>
</reference>
<organism evidence="2 3">
    <name type="scientific">Emticicia soli</name>
    <dbReference type="NCBI Taxonomy" id="2027878"/>
    <lineage>
        <taxon>Bacteria</taxon>
        <taxon>Pseudomonadati</taxon>
        <taxon>Bacteroidota</taxon>
        <taxon>Cytophagia</taxon>
        <taxon>Cytophagales</taxon>
        <taxon>Leadbetterellaceae</taxon>
        <taxon>Emticicia</taxon>
    </lineage>
</organism>
<dbReference type="Proteomes" id="UP001597510">
    <property type="component" value="Unassembled WGS sequence"/>
</dbReference>
<feature type="transmembrane region" description="Helical" evidence="1">
    <location>
        <begin position="72"/>
        <end position="90"/>
    </location>
</feature>
<dbReference type="EMBL" id="JBHULC010000008">
    <property type="protein sequence ID" value="MFD2520748.1"/>
    <property type="molecule type" value="Genomic_DNA"/>
</dbReference>
<evidence type="ECO:0000256" key="1">
    <source>
        <dbReference type="SAM" id="Phobius"/>
    </source>
</evidence>
<keyword evidence="1" id="KW-1133">Transmembrane helix</keyword>
<accession>A0ABW5J4Q6</accession>
<gene>
    <name evidence="2" type="ORF">ACFSR2_07640</name>
</gene>
<keyword evidence="1" id="KW-0812">Transmembrane</keyword>
<dbReference type="RefSeq" id="WP_340235251.1">
    <property type="nucleotide sequence ID" value="NZ_JBBEWC010000003.1"/>
</dbReference>
<keyword evidence="1" id="KW-0472">Membrane</keyword>
<protein>
    <recommendedName>
        <fullName evidence="4">DUF3379 domain-containing protein</fullName>
    </recommendedName>
</protein>
<evidence type="ECO:0008006" key="4">
    <source>
        <dbReference type="Google" id="ProtNLM"/>
    </source>
</evidence>
<evidence type="ECO:0000313" key="3">
    <source>
        <dbReference type="Proteomes" id="UP001597510"/>
    </source>
</evidence>
<comment type="caution">
    <text evidence="2">The sequence shown here is derived from an EMBL/GenBank/DDBJ whole genome shotgun (WGS) entry which is preliminary data.</text>
</comment>